<feature type="coiled-coil region" evidence="5">
    <location>
        <begin position="272"/>
        <end position="306"/>
    </location>
</feature>
<dbReference type="InterPro" id="IPR003594">
    <property type="entry name" value="HATPase_dom"/>
</dbReference>
<evidence type="ECO:0000313" key="10">
    <source>
        <dbReference type="Proteomes" id="UP000599312"/>
    </source>
</evidence>
<dbReference type="InterPro" id="IPR001789">
    <property type="entry name" value="Sig_transdc_resp-reg_receiver"/>
</dbReference>
<protein>
    <recommendedName>
        <fullName evidence="2">histidine kinase</fullName>
        <ecNumber evidence="2">2.7.13.3</ecNumber>
    </recommendedName>
</protein>
<dbReference type="SMART" id="SM00388">
    <property type="entry name" value="HisKA"/>
    <property type="match status" value="1"/>
</dbReference>
<dbReference type="InterPro" id="IPR004358">
    <property type="entry name" value="Sig_transdc_His_kin-like_C"/>
</dbReference>
<dbReference type="Proteomes" id="UP000599312">
    <property type="component" value="Unassembled WGS sequence"/>
</dbReference>
<dbReference type="SUPFAM" id="SSF55874">
    <property type="entry name" value="ATPase domain of HSP90 chaperone/DNA topoisomerase II/histidine kinase"/>
    <property type="match status" value="1"/>
</dbReference>
<feature type="modified residue" description="4-aspartylphosphate" evidence="4">
    <location>
        <position position="608"/>
    </location>
</feature>
<evidence type="ECO:0000259" key="8">
    <source>
        <dbReference type="PROSITE" id="PS50113"/>
    </source>
</evidence>
<feature type="domain" description="PAC" evidence="8">
    <location>
        <begin position="226"/>
        <end position="281"/>
    </location>
</feature>
<dbReference type="InterPro" id="IPR003661">
    <property type="entry name" value="HisK_dim/P_dom"/>
</dbReference>
<evidence type="ECO:0000259" key="7">
    <source>
        <dbReference type="PROSITE" id="PS50110"/>
    </source>
</evidence>
<dbReference type="InterPro" id="IPR000700">
    <property type="entry name" value="PAS-assoc_C"/>
</dbReference>
<comment type="catalytic activity">
    <reaction evidence="1">
        <text>ATP + protein L-histidine = ADP + protein N-phospho-L-histidine.</text>
        <dbReference type="EC" id="2.7.13.3"/>
    </reaction>
</comment>
<reference evidence="9" key="1">
    <citation type="submission" date="2020-11" db="EMBL/GenBank/DDBJ databases">
        <authorList>
            <person name="Kim M.K."/>
        </authorList>
    </citation>
    <scope>NUCLEOTIDE SEQUENCE</scope>
    <source>
        <strain evidence="9">BT350</strain>
    </source>
</reference>
<evidence type="ECO:0000256" key="4">
    <source>
        <dbReference type="PROSITE-ProRule" id="PRU00169"/>
    </source>
</evidence>
<name>A0A931BPB2_9HYPH</name>
<dbReference type="SMART" id="SM00387">
    <property type="entry name" value="HATPase_c"/>
    <property type="match status" value="1"/>
</dbReference>
<evidence type="ECO:0000256" key="5">
    <source>
        <dbReference type="SAM" id="Coils"/>
    </source>
</evidence>
<dbReference type="Gene3D" id="3.30.450.20">
    <property type="entry name" value="PAS domain"/>
    <property type="match status" value="2"/>
</dbReference>
<dbReference type="Gene3D" id="3.40.50.2300">
    <property type="match status" value="1"/>
</dbReference>
<dbReference type="SUPFAM" id="SSF47384">
    <property type="entry name" value="Homodimeric domain of signal transducing histidine kinase"/>
    <property type="match status" value="1"/>
</dbReference>
<feature type="domain" description="Histidine kinase" evidence="6">
    <location>
        <begin position="319"/>
        <end position="537"/>
    </location>
</feature>
<dbReference type="InterPro" id="IPR035965">
    <property type="entry name" value="PAS-like_dom_sf"/>
</dbReference>
<dbReference type="PRINTS" id="PR00344">
    <property type="entry name" value="BCTRLSENSOR"/>
</dbReference>
<keyword evidence="3 4" id="KW-0597">Phosphoprotein</keyword>
<dbReference type="SMART" id="SM00448">
    <property type="entry name" value="REC"/>
    <property type="match status" value="1"/>
</dbReference>
<organism evidence="9 10">
    <name type="scientific">Microvirga alba</name>
    <dbReference type="NCBI Taxonomy" id="2791025"/>
    <lineage>
        <taxon>Bacteria</taxon>
        <taxon>Pseudomonadati</taxon>
        <taxon>Pseudomonadota</taxon>
        <taxon>Alphaproteobacteria</taxon>
        <taxon>Hyphomicrobiales</taxon>
        <taxon>Methylobacteriaceae</taxon>
        <taxon>Microvirga</taxon>
    </lineage>
</organism>
<dbReference type="AlphaFoldDB" id="A0A931BPB2"/>
<dbReference type="PANTHER" id="PTHR43065">
    <property type="entry name" value="SENSOR HISTIDINE KINASE"/>
    <property type="match status" value="1"/>
</dbReference>
<keyword evidence="10" id="KW-1185">Reference proteome</keyword>
<evidence type="ECO:0000259" key="6">
    <source>
        <dbReference type="PROSITE" id="PS50109"/>
    </source>
</evidence>
<dbReference type="PANTHER" id="PTHR43065:SF42">
    <property type="entry name" value="TWO-COMPONENT SENSOR PPRA"/>
    <property type="match status" value="1"/>
</dbReference>
<dbReference type="Pfam" id="PF02518">
    <property type="entry name" value="HATPase_c"/>
    <property type="match status" value="1"/>
</dbReference>
<evidence type="ECO:0000313" key="9">
    <source>
        <dbReference type="EMBL" id="MBF9233563.1"/>
    </source>
</evidence>
<comment type="caution">
    <text evidence="9">The sequence shown here is derived from an EMBL/GenBank/DDBJ whole genome shotgun (WGS) entry which is preliminary data.</text>
</comment>
<dbReference type="GO" id="GO:0000155">
    <property type="term" value="F:phosphorelay sensor kinase activity"/>
    <property type="evidence" value="ECO:0007669"/>
    <property type="project" value="InterPro"/>
</dbReference>
<feature type="domain" description="Response regulatory" evidence="7">
    <location>
        <begin position="558"/>
        <end position="672"/>
    </location>
</feature>
<dbReference type="CDD" id="cd00082">
    <property type="entry name" value="HisKA"/>
    <property type="match status" value="1"/>
</dbReference>
<dbReference type="EC" id="2.7.13.3" evidence="2"/>
<dbReference type="InterPro" id="IPR013656">
    <property type="entry name" value="PAS_4"/>
</dbReference>
<proteinExistence type="predicted"/>
<gene>
    <name evidence="9" type="ORF">I2H38_09260</name>
</gene>
<dbReference type="PROSITE" id="PS50113">
    <property type="entry name" value="PAC"/>
    <property type="match status" value="1"/>
</dbReference>
<dbReference type="SUPFAM" id="SSF55785">
    <property type="entry name" value="PYP-like sensor domain (PAS domain)"/>
    <property type="match status" value="2"/>
</dbReference>
<dbReference type="PROSITE" id="PS50109">
    <property type="entry name" value="HIS_KIN"/>
    <property type="match status" value="1"/>
</dbReference>
<evidence type="ECO:0000256" key="3">
    <source>
        <dbReference type="ARBA" id="ARBA00022553"/>
    </source>
</evidence>
<dbReference type="Pfam" id="PF00072">
    <property type="entry name" value="Response_reg"/>
    <property type="match status" value="1"/>
</dbReference>
<dbReference type="Pfam" id="PF00512">
    <property type="entry name" value="HisKA"/>
    <property type="match status" value="1"/>
</dbReference>
<dbReference type="Pfam" id="PF08448">
    <property type="entry name" value="PAS_4"/>
    <property type="match status" value="2"/>
</dbReference>
<evidence type="ECO:0000256" key="1">
    <source>
        <dbReference type="ARBA" id="ARBA00000085"/>
    </source>
</evidence>
<dbReference type="InterPro" id="IPR011006">
    <property type="entry name" value="CheY-like_superfamily"/>
</dbReference>
<keyword evidence="5" id="KW-0175">Coiled coil</keyword>
<evidence type="ECO:0000256" key="2">
    <source>
        <dbReference type="ARBA" id="ARBA00012438"/>
    </source>
</evidence>
<accession>A0A931BPB2</accession>
<dbReference type="InterPro" id="IPR036890">
    <property type="entry name" value="HATPase_C_sf"/>
</dbReference>
<dbReference type="EMBL" id="JADQDO010000003">
    <property type="protein sequence ID" value="MBF9233563.1"/>
    <property type="molecule type" value="Genomic_DNA"/>
</dbReference>
<dbReference type="Gene3D" id="3.30.565.10">
    <property type="entry name" value="Histidine kinase-like ATPase, C-terminal domain"/>
    <property type="match status" value="1"/>
</dbReference>
<dbReference type="InterPro" id="IPR005467">
    <property type="entry name" value="His_kinase_dom"/>
</dbReference>
<dbReference type="PROSITE" id="PS50110">
    <property type="entry name" value="RESPONSE_REGULATORY"/>
    <property type="match status" value="1"/>
</dbReference>
<dbReference type="SUPFAM" id="SSF52172">
    <property type="entry name" value="CheY-like"/>
    <property type="match status" value="1"/>
</dbReference>
<sequence>MLSPDFTIVEMNDAYLRAAMRQRDDIIGRNIFEAFASPPGESGEANVAKLRISLNRVLEHREPDHIPLLHYDILLPEGGFGERFWSVTNTPLLNEAGEVAFILQYPVDVTELHRLRQASFLHARGVSGMIEGDILKRAQAVQQANEELQEERQLLRSVFEQAPGFVAVLGGPDHVFELANKAYSQIIGDRDILGKSVREALPEIVSQGFIPILDQVYASGQPYVGHGIRASFKRKPSEPLVEGFFDIVFQPVFDADGSTVGIFVQGNDITEQKRAEDELRDYREHLEKLVQERTRALEQSEAQRRQAHRMEAIGQLTGGVAHDFNNLLAIVIGNLELAQKRIADPRVDHLLENALQAGERGAKLIRQLLAFARKQSLSLESTDLPQVIGGMRDLLSRTIGPNIAIETDLASELWPVVTDRTQLEVALLNLAINARDAMPAGGKLTIAARNVAGHDLPRDLAIGEYVRISVRDTGIGIPEEFHGKVFEPFFTTKDVGKGTGLGLSQIYGFVKQQGGSITLYSEAGRGTEIALYLPRTQAAPRSGTSQESLAELDGSGIHLLVVDDDAGVRAFVVESLRNFGFQVSHAESGDKGLSMLRLHDDIALIVADFAMPSLDGLGFIQAARARRPDIPVVLMTGYADAERLTDAHLKNVPLVLKPFSLETLIKTLRESLGHRLSLIAPEGPAS</sequence>
<dbReference type="Gene3D" id="1.10.287.130">
    <property type="match status" value="1"/>
</dbReference>
<dbReference type="InterPro" id="IPR036097">
    <property type="entry name" value="HisK_dim/P_sf"/>
</dbReference>